<evidence type="ECO:0000259" key="1">
    <source>
        <dbReference type="PROSITE" id="PS50035"/>
    </source>
</evidence>
<feature type="domain" description="PLD phosphodiesterase" evidence="1">
    <location>
        <begin position="219"/>
        <end position="246"/>
    </location>
</feature>
<dbReference type="GO" id="GO:0016740">
    <property type="term" value="F:transferase activity"/>
    <property type="evidence" value="ECO:0007669"/>
    <property type="project" value="UniProtKB-KW"/>
</dbReference>
<proteinExistence type="predicted"/>
<dbReference type="RefSeq" id="WP_310320821.1">
    <property type="nucleotide sequence ID" value="NZ_JAVDWU010000010.1"/>
</dbReference>
<dbReference type="EC" id="2.7.8.-" evidence="2"/>
<dbReference type="PANTHER" id="PTHR21248">
    <property type="entry name" value="CARDIOLIPIN SYNTHASE"/>
    <property type="match status" value="1"/>
</dbReference>
<organism evidence="2 3">
    <name type="scientific">Hydrogenophaga palleronii</name>
    <dbReference type="NCBI Taxonomy" id="65655"/>
    <lineage>
        <taxon>Bacteria</taxon>
        <taxon>Pseudomonadati</taxon>
        <taxon>Pseudomonadota</taxon>
        <taxon>Betaproteobacteria</taxon>
        <taxon>Burkholderiales</taxon>
        <taxon>Comamonadaceae</taxon>
        <taxon>Hydrogenophaga</taxon>
    </lineage>
</organism>
<dbReference type="Pfam" id="PF13091">
    <property type="entry name" value="PLDc_2"/>
    <property type="match status" value="2"/>
</dbReference>
<keyword evidence="2" id="KW-0808">Transferase</keyword>
<dbReference type="SMART" id="SM00155">
    <property type="entry name" value="PLDc"/>
    <property type="match status" value="2"/>
</dbReference>
<evidence type="ECO:0000313" key="3">
    <source>
        <dbReference type="Proteomes" id="UP001265700"/>
    </source>
</evidence>
<feature type="domain" description="PLD phosphodiesterase" evidence="1">
    <location>
        <begin position="407"/>
        <end position="434"/>
    </location>
</feature>
<reference evidence="2 3" key="1">
    <citation type="submission" date="2023-07" db="EMBL/GenBank/DDBJ databases">
        <title>Sorghum-associated microbial communities from plants grown in Nebraska, USA.</title>
        <authorList>
            <person name="Schachtman D."/>
        </authorList>
    </citation>
    <scope>NUCLEOTIDE SEQUENCE [LARGE SCALE GENOMIC DNA]</scope>
    <source>
        <strain evidence="2 3">4249</strain>
    </source>
</reference>
<dbReference type="SUPFAM" id="SSF56024">
    <property type="entry name" value="Phospholipase D/nuclease"/>
    <property type="match status" value="2"/>
</dbReference>
<accession>A0ABU1WSL3</accession>
<keyword evidence="3" id="KW-1185">Reference proteome</keyword>
<dbReference type="InterPro" id="IPR025202">
    <property type="entry name" value="PLD-like_dom"/>
</dbReference>
<dbReference type="InterPro" id="IPR001736">
    <property type="entry name" value="PLipase_D/transphosphatidylase"/>
</dbReference>
<gene>
    <name evidence="2" type="ORF">J2W49_004246</name>
</gene>
<evidence type="ECO:0000313" key="2">
    <source>
        <dbReference type="EMBL" id="MDR7152270.1"/>
    </source>
</evidence>
<dbReference type="PROSITE" id="PS50035">
    <property type="entry name" value="PLD"/>
    <property type="match status" value="2"/>
</dbReference>
<dbReference type="CDD" id="cd09159">
    <property type="entry name" value="PLDc_ybhO_like_2"/>
    <property type="match status" value="1"/>
</dbReference>
<dbReference type="CDD" id="cd09110">
    <property type="entry name" value="PLDc_CLS_1"/>
    <property type="match status" value="1"/>
</dbReference>
<dbReference type="Gene3D" id="3.30.870.10">
    <property type="entry name" value="Endonuclease Chain A"/>
    <property type="match status" value="2"/>
</dbReference>
<dbReference type="EMBL" id="JAVDWU010000010">
    <property type="protein sequence ID" value="MDR7152270.1"/>
    <property type="molecule type" value="Genomic_DNA"/>
</dbReference>
<protein>
    <submittedName>
        <fullName evidence="2">Cardiolipin synthase</fullName>
        <ecNumber evidence="2">2.7.8.-</ecNumber>
    </submittedName>
</protein>
<sequence>MTSHPVSEPPASAALPVQGVFVIPRRAPWSGERRLRATGWLWACLGLMVSACSSLPPRTASLPQGHTGQVSVRGAAGTVSGLAERSTLRRLANEGQGDLLAHHLQTLSASGDTDLIRGNRTRLLVDGPATFEAMKAAIVQARGRILLESYIVEDSGVAAEVAELLLIKAAEGVKVSLIYDAVGSITTPLTFFERLEKGGVSVCTFNPLNPIRRPGYWGITHRDHRKLLVVDEDTAFTGGINISRVYGSSSLIRRRGAPPMGAQDDHWRDTQIELQGPVVPVLAQVFEATWLEQGCEGALGTPAPRRGAAEPGKRVVKVLASDPRQRENRIYSALLAAIDAAQVNVRLTMAYFAPGTDFVQALIDAARRGVVVELVLPGRSDSSLVLHAGRSYYTDLLEAGVRIHEMQHAIMHAKTAVIDGVFSTVGSSNLDWLSFVTNNELNVIVLGEDFGAEMNALFEKDRAESEPVTLEAWRQRPLHLRMMEGVGRLIERWL</sequence>
<name>A0ABU1WSL3_9BURK</name>
<dbReference type="Proteomes" id="UP001265700">
    <property type="component" value="Unassembled WGS sequence"/>
</dbReference>
<comment type="caution">
    <text evidence="2">The sequence shown here is derived from an EMBL/GenBank/DDBJ whole genome shotgun (WGS) entry which is preliminary data.</text>
</comment>
<dbReference type="PANTHER" id="PTHR21248:SF22">
    <property type="entry name" value="PHOSPHOLIPASE D"/>
    <property type="match status" value="1"/>
</dbReference>